<dbReference type="EMBL" id="SJTG01000004">
    <property type="protein sequence ID" value="TCI08671.1"/>
    <property type="molecule type" value="Genomic_DNA"/>
</dbReference>
<proteinExistence type="predicted"/>
<organism evidence="2 3">
    <name type="scientific">Dyella soli</name>
    <dbReference type="NCBI Taxonomy" id="522319"/>
    <lineage>
        <taxon>Bacteria</taxon>
        <taxon>Pseudomonadati</taxon>
        <taxon>Pseudomonadota</taxon>
        <taxon>Gammaproteobacteria</taxon>
        <taxon>Lysobacterales</taxon>
        <taxon>Rhodanobacteraceae</taxon>
        <taxon>Dyella</taxon>
    </lineage>
</organism>
<dbReference type="Pfam" id="PF00583">
    <property type="entry name" value="Acetyltransf_1"/>
    <property type="match status" value="1"/>
</dbReference>
<sequence length="165" mass="17753">MSTLAFPIVVAIVTPDIRAAVLALSVRPEQAAFVGPVQVSLLDAEQCAGSTPMAILRDGVPIGYYRIEHAASSVVDRDFEVPSIGLRSFFIDTAWQGRGLGQPVMTALIRDMATRHHEARQVVLTVNCRNTAALALYCRAGFVQHGGLYHGGRAGPQHVLVRPLP</sequence>
<dbReference type="RefSeq" id="WP_131152878.1">
    <property type="nucleotide sequence ID" value="NZ_SJTG01000004.1"/>
</dbReference>
<accession>A0A4R0YQ31</accession>
<keyword evidence="3" id="KW-1185">Reference proteome</keyword>
<dbReference type="AlphaFoldDB" id="A0A4R0YQ31"/>
<comment type="caution">
    <text evidence="2">The sequence shown here is derived from an EMBL/GenBank/DDBJ whole genome shotgun (WGS) entry which is preliminary data.</text>
</comment>
<dbReference type="PROSITE" id="PS51186">
    <property type="entry name" value="GNAT"/>
    <property type="match status" value="1"/>
</dbReference>
<evidence type="ECO:0000313" key="3">
    <source>
        <dbReference type="Proteomes" id="UP000291822"/>
    </source>
</evidence>
<keyword evidence="2" id="KW-0808">Transferase</keyword>
<dbReference type="Gene3D" id="3.40.630.30">
    <property type="match status" value="1"/>
</dbReference>
<evidence type="ECO:0000259" key="1">
    <source>
        <dbReference type="PROSITE" id="PS51186"/>
    </source>
</evidence>
<gene>
    <name evidence="2" type="ORF">EZM97_29105</name>
</gene>
<dbReference type="InterPro" id="IPR016181">
    <property type="entry name" value="Acyl_CoA_acyltransferase"/>
</dbReference>
<dbReference type="SUPFAM" id="SSF55729">
    <property type="entry name" value="Acyl-CoA N-acyltransferases (Nat)"/>
    <property type="match status" value="1"/>
</dbReference>
<name>A0A4R0YQ31_9GAMM</name>
<reference evidence="2 3" key="1">
    <citation type="submission" date="2019-02" db="EMBL/GenBank/DDBJ databases">
        <title>Dyella amyloliquefaciens sp. nov., isolated from forest soil.</title>
        <authorList>
            <person name="Gao Z.-H."/>
            <person name="Qiu L.-H."/>
        </authorList>
    </citation>
    <scope>NUCLEOTIDE SEQUENCE [LARGE SCALE GENOMIC DNA]</scope>
    <source>
        <strain evidence="2 3">KACC 12747</strain>
    </source>
</reference>
<evidence type="ECO:0000313" key="2">
    <source>
        <dbReference type="EMBL" id="TCI08671.1"/>
    </source>
</evidence>
<dbReference type="GO" id="GO:0016747">
    <property type="term" value="F:acyltransferase activity, transferring groups other than amino-acyl groups"/>
    <property type="evidence" value="ECO:0007669"/>
    <property type="project" value="InterPro"/>
</dbReference>
<dbReference type="Proteomes" id="UP000291822">
    <property type="component" value="Unassembled WGS sequence"/>
</dbReference>
<dbReference type="InterPro" id="IPR000182">
    <property type="entry name" value="GNAT_dom"/>
</dbReference>
<feature type="domain" description="N-acetyltransferase" evidence="1">
    <location>
        <begin position="12"/>
        <end position="165"/>
    </location>
</feature>
<protein>
    <submittedName>
        <fullName evidence="2">GNAT family N-acetyltransferase</fullName>
    </submittedName>
</protein>